<dbReference type="Pfam" id="PF00646">
    <property type="entry name" value="F-box"/>
    <property type="match status" value="1"/>
</dbReference>
<proteinExistence type="predicted"/>
<accession>A0A183FWQ3</accession>
<evidence type="ECO:0000313" key="4">
    <source>
        <dbReference type="WBParaSite" id="HPBE_0001289201-mRNA-1"/>
    </source>
</evidence>
<keyword evidence="3" id="KW-1185">Reference proteome</keyword>
<sequence>MAHISEYHYYTMTSLEEFPFFNLPYDLQLEVLKKMPVDVILTARLACSRMNELIERHRLSLPPRMFPEVELHPLADDDRHLVYDEDRFAKLFKNGEIAGLTISYIDIDDEVLTSLKNAVKGNRIRVQRLGVDYCRISTNAQSFAEMVDLMGCFELSIVHCAAVNESFSSELARLPVIKKLERFGMLLPADVSDNYLLESRNEWLAIIGTNITTAAIKQFVELPTEIDAQDILADVDCELIDGNWMIRNKYGEQRTVGVCERCIQIFSDDAMLVIEENLN</sequence>
<dbReference type="WBParaSite" id="HPBE_0001289201-mRNA-1">
    <property type="protein sequence ID" value="HPBE_0001289201-mRNA-1"/>
    <property type="gene ID" value="HPBE_0001289201"/>
</dbReference>
<evidence type="ECO:0000259" key="1">
    <source>
        <dbReference type="PROSITE" id="PS50181"/>
    </source>
</evidence>
<evidence type="ECO:0000313" key="2">
    <source>
        <dbReference type="EMBL" id="VDO94013.1"/>
    </source>
</evidence>
<dbReference type="SUPFAM" id="SSF81383">
    <property type="entry name" value="F-box domain"/>
    <property type="match status" value="1"/>
</dbReference>
<dbReference type="Proteomes" id="UP000050761">
    <property type="component" value="Unassembled WGS sequence"/>
</dbReference>
<gene>
    <name evidence="2" type="ORF">HPBE_LOCUS12893</name>
</gene>
<dbReference type="AlphaFoldDB" id="A0A183FWQ3"/>
<reference evidence="2 3" key="1">
    <citation type="submission" date="2018-11" db="EMBL/GenBank/DDBJ databases">
        <authorList>
            <consortium name="Pathogen Informatics"/>
        </authorList>
    </citation>
    <scope>NUCLEOTIDE SEQUENCE [LARGE SCALE GENOMIC DNA]</scope>
</reference>
<evidence type="ECO:0000313" key="3">
    <source>
        <dbReference type="Proteomes" id="UP000050761"/>
    </source>
</evidence>
<dbReference type="OrthoDB" id="5851208at2759"/>
<dbReference type="InterPro" id="IPR001810">
    <property type="entry name" value="F-box_dom"/>
</dbReference>
<feature type="domain" description="F-box" evidence="1">
    <location>
        <begin position="17"/>
        <end position="69"/>
    </location>
</feature>
<dbReference type="PROSITE" id="PS50181">
    <property type="entry name" value="FBOX"/>
    <property type="match status" value="1"/>
</dbReference>
<protein>
    <submittedName>
        <fullName evidence="4">F-box domain-containing protein</fullName>
    </submittedName>
</protein>
<name>A0A183FWQ3_HELPZ</name>
<accession>A0A3P8AQT3</accession>
<organism evidence="3 4">
    <name type="scientific">Heligmosomoides polygyrus</name>
    <name type="common">Parasitic roundworm</name>
    <dbReference type="NCBI Taxonomy" id="6339"/>
    <lineage>
        <taxon>Eukaryota</taxon>
        <taxon>Metazoa</taxon>
        <taxon>Ecdysozoa</taxon>
        <taxon>Nematoda</taxon>
        <taxon>Chromadorea</taxon>
        <taxon>Rhabditida</taxon>
        <taxon>Rhabditina</taxon>
        <taxon>Rhabditomorpha</taxon>
        <taxon>Strongyloidea</taxon>
        <taxon>Heligmosomidae</taxon>
        <taxon>Heligmosomoides</taxon>
    </lineage>
</organism>
<dbReference type="EMBL" id="UZAH01027678">
    <property type="protein sequence ID" value="VDO94013.1"/>
    <property type="molecule type" value="Genomic_DNA"/>
</dbReference>
<dbReference type="InterPro" id="IPR036047">
    <property type="entry name" value="F-box-like_dom_sf"/>
</dbReference>
<reference evidence="4" key="2">
    <citation type="submission" date="2019-09" db="UniProtKB">
        <authorList>
            <consortium name="WormBaseParasite"/>
        </authorList>
    </citation>
    <scope>IDENTIFICATION</scope>
</reference>